<protein>
    <submittedName>
        <fullName evidence="1">Uncharacterized protein</fullName>
    </submittedName>
</protein>
<gene>
    <name evidence="1" type="ORF">Ttaiw_02327</name>
</gene>
<proteinExistence type="predicted"/>
<dbReference type="EMBL" id="VJOM01000036">
    <property type="protein sequence ID" value="TSE29339.1"/>
    <property type="molecule type" value="Genomic_DNA"/>
</dbReference>
<sequence>MTARDKEPQPIDVQLEILDPAPGYRRRPTLTNARGIRRELAAVYGEFRRGSIDAKTATTAGFLLRTLLEATRVDELEERLTALEEKR</sequence>
<keyword evidence="2" id="KW-1185">Reference proteome</keyword>
<dbReference type="OrthoDB" id="9952829at2"/>
<name>A0A554X0G4_9BURK</name>
<dbReference type="RefSeq" id="WP_143898447.1">
    <property type="nucleotide sequence ID" value="NZ_CP083911.1"/>
</dbReference>
<dbReference type="AlphaFoldDB" id="A0A554X0G4"/>
<evidence type="ECO:0000313" key="1">
    <source>
        <dbReference type="EMBL" id="TSE29339.1"/>
    </source>
</evidence>
<evidence type="ECO:0000313" key="2">
    <source>
        <dbReference type="Proteomes" id="UP000317763"/>
    </source>
</evidence>
<accession>A0A554X0G4</accession>
<reference evidence="1 2" key="1">
    <citation type="submission" date="2019-07" db="EMBL/GenBank/DDBJ databases">
        <title>Tepidimonas taiwanensis I1-1 draft genome.</title>
        <authorList>
            <person name="Da Costa M.S."/>
            <person name="Froufe H.J.C."/>
            <person name="Egas C."/>
            <person name="Albuquerque L."/>
        </authorList>
    </citation>
    <scope>NUCLEOTIDE SEQUENCE [LARGE SCALE GENOMIC DNA]</scope>
    <source>
        <strain evidence="1 2">I1-1</strain>
    </source>
</reference>
<dbReference type="Proteomes" id="UP000317763">
    <property type="component" value="Unassembled WGS sequence"/>
</dbReference>
<organism evidence="1 2">
    <name type="scientific">Tepidimonas taiwanensis</name>
    <dbReference type="NCBI Taxonomy" id="307486"/>
    <lineage>
        <taxon>Bacteria</taxon>
        <taxon>Pseudomonadati</taxon>
        <taxon>Pseudomonadota</taxon>
        <taxon>Betaproteobacteria</taxon>
        <taxon>Burkholderiales</taxon>
        <taxon>Tepidimonas</taxon>
    </lineage>
</organism>
<comment type="caution">
    <text evidence="1">The sequence shown here is derived from an EMBL/GenBank/DDBJ whole genome shotgun (WGS) entry which is preliminary data.</text>
</comment>